<dbReference type="GO" id="GO:0005739">
    <property type="term" value="C:mitochondrion"/>
    <property type="evidence" value="ECO:0007669"/>
    <property type="project" value="UniProtKB-SubCell"/>
</dbReference>
<evidence type="ECO:0000313" key="9">
    <source>
        <dbReference type="Proteomes" id="UP000800200"/>
    </source>
</evidence>
<dbReference type="Pfam" id="PF12200">
    <property type="entry name" value="DUF3597"/>
    <property type="match status" value="1"/>
</dbReference>
<proteinExistence type="predicted"/>
<dbReference type="AlphaFoldDB" id="A0A6A6E329"/>
<keyword evidence="9" id="KW-1185">Reference proteome</keyword>
<evidence type="ECO:0000256" key="5">
    <source>
        <dbReference type="ARBA" id="ARBA00023128"/>
    </source>
</evidence>
<keyword evidence="6" id="KW-0472">Membrane</keyword>
<evidence type="ECO:0000259" key="7">
    <source>
        <dbReference type="Pfam" id="PF12200"/>
    </source>
</evidence>
<evidence type="ECO:0000256" key="1">
    <source>
        <dbReference type="ARBA" id="ARBA00004173"/>
    </source>
</evidence>
<keyword evidence="5" id="KW-0496">Mitochondrion</keyword>
<dbReference type="OrthoDB" id="1658288at2759"/>
<evidence type="ECO:0000256" key="4">
    <source>
        <dbReference type="ARBA" id="ARBA00022824"/>
    </source>
</evidence>
<keyword evidence="4" id="KW-0256">Endoplasmic reticulum</keyword>
<evidence type="ECO:0000256" key="3">
    <source>
        <dbReference type="ARBA" id="ARBA00004370"/>
    </source>
</evidence>
<dbReference type="SUPFAM" id="SSF158634">
    <property type="entry name" value="RPA2825-like"/>
    <property type="match status" value="1"/>
</dbReference>
<dbReference type="InterPro" id="IPR052374">
    <property type="entry name" value="SERAC1"/>
</dbReference>
<dbReference type="PANTHER" id="PTHR48182:SF2">
    <property type="entry name" value="PROTEIN SERAC1"/>
    <property type="match status" value="1"/>
</dbReference>
<dbReference type="Proteomes" id="UP000800200">
    <property type="component" value="Unassembled WGS sequence"/>
</dbReference>
<evidence type="ECO:0000313" key="8">
    <source>
        <dbReference type="EMBL" id="KAF2185415.1"/>
    </source>
</evidence>
<sequence length="275" mass="30852">MTYGYHSKLSSRGVDTITDSGRELLEEIGKIRNRRDEIERPIFFIAHSFGSIILADSLIHASQVSRDDHPAIVALYPATYGMLLFSIPFKGMIIDDVLSMLERGTNILEDEKEKRWVRNGPPFTPVESKSALLELPDSIEQKIKLDTDHSTIVKFDSKYGRGSTSARNKLQQFQKDAPSVVENRFRILRMTNTKSRPEELAAEKARKGVKLRWQESVVGLLKLIGLDSSMTSRKQLAEQLDINADPPGSANQNMALHNAIIQVLSMNSGMITVDI</sequence>
<dbReference type="EMBL" id="ML994633">
    <property type="protein sequence ID" value="KAF2185415.1"/>
    <property type="molecule type" value="Genomic_DNA"/>
</dbReference>
<evidence type="ECO:0000256" key="6">
    <source>
        <dbReference type="ARBA" id="ARBA00023136"/>
    </source>
</evidence>
<evidence type="ECO:0000256" key="2">
    <source>
        <dbReference type="ARBA" id="ARBA00004240"/>
    </source>
</evidence>
<reference evidence="8" key="1">
    <citation type="journal article" date="2020" name="Stud. Mycol.">
        <title>101 Dothideomycetes genomes: a test case for predicting lifestyles and emergence of pathogens.</title>
        <authorList>
            <person name="Haridas S."/>
            <person name="Albert R."/>
            <person name="Binder M."/>
            <person name="Bloem J."/>
            <person name="Labutti K."/>
            <person name="Salamov A."/>
            <person name="Andreopoulos B."/>
            <person name="Baker S."/>
            <person name="Barry K."/>
            <person name="Bills G."/>
            <person name="Bluhm B."/>
            <person name="Cannon C."/>
            <person name="Castanera R."/>
            <person name="Culley D."/>
            <person name="Daum C."/>
            <person name="Ezra D."/>
            <person name="Gonzalez J."/>
            <person name="Henrissat B."/>
            <person name="Kuo A."/>
            <person name="Liang C."/>
            <person name="Lipzen A."/>
            <person name="Lutzoni F."/>
            <person name="Magnuson J."/>
            <person name="Mondo S."/>
            <person name="Nolan M."/>
            <person name="Ohm R."/>
            <person name="Pangilinan J."/>
            <person name="Park H.-J."/>
            <person name="Ramirez L."/>
            <person name="Alfaro M."/>
            <person name="Sun H."/>
            <person name="Tritt A."/>
            <person name="Yoshinaga Y."/>
            <person name="Zwiers L.-H."/>
            <person name="Turgeon B."/>
            <person name="Goodwin S."/>
            <person name="Spatafora J."/>
            <person name="Crous P."/>
            <person name="Grigoriev I."/>
        </authorList>
    </citation>
    <scope>NUCLEOTIDE SEQUENCE</scope>
    <source>
        <strain evidence="8">CBS 207.26</strain>
    </source>
</reference>
<protein>
    <recommendedName>
        <fullName evidence="7">DUF3597 domain-containing protein</fullName>
    </recommendedName>
</protein>
<dbReference type="PANTHER" id="PTHR48182">
    <property type="entry name" value="PROTEIN SERAC1"/>
    <property type="match status" value="1"/>
</dbReference>
<organism evidence="8 9">
    <name type="scientific">Zopfia rhizophila CBS 207.26</name>
    <dbReference type="NCBI Taxonomy" id="1314779"/>
    <lineage>
        <taxon>Eukaryota</taxon>
        <taxon>Fungi</taxon>
        <taxon>Dikarya</taxon>
        <taxon>Ascomycota</taxon>
        <taxon>Pezizomycotina</taxon>
        <taxon>Dothideomycetes</taxon>
        <taxon>Dothideomycetes incertae sedis</taxon>
        <taxon>Zopfiaceae</taxon>
        <taxon>Zopfia</taxon>
    </lineage>
</organism>
<dbReference type="GO" id="GO:0005783">
    <property type="term" value="C:endoplasmic reticulum"/>
    <property type="evidence" value="ECO:0007669"/>
    <property type="project" value="UniProtKB-SubCell"/>
</dbReference>
<name>A0A6A6E329_9PEZI</name>
<dbReference type="GO" id="GO:0016020">
    <property type="term" value="C:membrane"/>
    <property type="evidence" value="ECO:0007669"/>
    <property type="project" value="UniProtKB-SubCell"/>
</dbReference>
<feature type="domain" description="DUF3597" evidence="7">
    <location>
        <begin position="200"/>
        <end position="270"/>
    </location>
</feature>
<comment type="subcellular location">
    <subcellularLocation>
        <location evidence="2">Endoplasmic reticulum</location>
    </subcellularLocation>
    <subcellularLocation>
        <location evidence="3">Membrane</location>
    </subcellularLocation>
    <subcellularLocation>
        <location evidence="1">Mitochondrion</location>
    </subcellularLocation>
</comment>
<dbReference type="InterPro" id="IPR022016">
    <property type="entry name" value="DUF3597"/>
</dbReference>
<accession>A0A6A6E329</accession>
<gene>
    <name evidence="8" type="ORF">K469DRAFT_687780</name>
</gene>